<comment type="caution">
    <text evidence="2">The sequence shown here is derived from an EMBL/GenBank/DDBJ whole genome shotgun (WGS) entry which is preliminary data.</text>
</comment>
<feature type="compositionally biased region" description="Pro residues" evidence="1">
    <location>
        <begin position="516"/>
        <end position="534"/>
    </location>
</feature>
<evidence type="ECO:0000313" key="3">
    <source>
        <dbReference type="Proteomes" id="UP001153076"/>
    </source>
</evidence>
<accession>A0A9Q1QE10</accession>
<name>A0A9Q1QE10_9CARY</name>
<dbReference type="PANTHER" id="PTHR33240:SF17">
    <property type="entry name" value="EUKARYOTIC PEPTIDE CHAIN RELEASE FACTOR GTP-BINDING SUBUNIT-LIKE"/>
    <property type="match status" value="1"/>
</dbReference>
<reference evidence="2" key="1">
    <citation type="submission" date="2022-04" db="EMBL/GenBank/DDBJ databases">
        <title>Carnegiea gigantea Genome sequencing and assembly v2.</title>
        <authorList>
            <person name="Copetti D."/>
            <person name="Sanderson M.J."/>
            <person name="Burquez A."/>
            <person name="Wojciechowski M.F."/>
        </authorList>
    </citation>
    <scope>NUCLEOTIDE SEQUENCE</scope>
    <source>
        <strain evidence="2">SGP5-SGP5p</strain>
        <tissue evidence="2">Aerial part</tissue>
    </source>
</reference>
<proteinExistence type="predicted"/>
<feature type="region of interest" description="Disordered" evidence="1">
    <location>
        <begin position="34"/>
        <end position="109"/>
    </location>
</feature>
<feature type="compositionally biased region" description="Basic and acidic residues" evidence="1">
    <location>
        <begin position="38"/>
        <end position="56"/>
    </location>
</feature>
<dbReference type="PANTHER" id="PTHR33240">
    <property type="entry name" value="OS08G0508500 PROTEIN"/>
    <property type="match status" value="1"/>
</dbReference>
<feature type="region of interest" description="Disordered" evidence="1">
    <location>
        <begin position="448"/>
        <end position="478"/>
    </location>
</feature>
<feature type="region of interest" description="Disordered" evidence="1">
    <location>
        <begin position="503"/>
        <end position="539"/>
    </location>
</feature>
<keyword evidence="3" id="KW-1185">Reference proteome</keyword>
<feature type="compositionally biased region" description="Basic and acidic residues" evidence="1">
    <location>
        <begin position="65"/>
        <end position="74"/>
    </location>
</feature>
<gene>
    <name evidence="2" type="ORF">Cgig2_025481</name>
</gene>
<evidence type="ECO:0000313" key="2">
    <source>
        <dbReference type="EMBL" id="KAJ8438076.1"/>
    </source>
</evidence>
<dbReference type="EMBL" id="JAKOGI010000270">
    <property type="protein sequence ID" value="KAJ8438076.1"/>
    <property type="molecule type" value="Genomic_DNA"/>
</dbReference>
<sequence>MSTMTDAIMQQVKKVVEGASSVRPLPRFECVPTIGCEPSRRHDPATSPRRSERMQEAPHANGDGRSWEQNRDHSVGANAHPNYRLGHGHPAKSTTASTLPRALGEGSPNNGRLLSVVLTMSVPEVPFGRGTGCVRDLPMLKWPPPMTSTLKPQNARNYCEFREQNGHTIAECWKLRKTPHELADKGQIDRFLKRGPLFLRKEREPARPEPWDEECSTEIVATIVGGYAEGITRSAWKAQLWGAQQLLSAKQESRVTVPTMVFGREQGPRFTSLYNYPLVVEMKVASAIVQRILINTRSFVDIITWDCPKKLTYPGRNIVPLVHPILSFEGQDVNPIRVIRLPLRFRDKVKAKNLEVDLLVVDVPTAYNIILGQPTLHKATLDSGWRMKLHQLGILALGLSPAAIFQVLNVRLKVALFAEDLGCHGQQELPKQLGALVVTPLITLTSQPRLPLGSEPPLAGAPSLSSRPQEPPFPSSASQSDVYTWPLFPPICGARLQGHVSASLGKQRVHTTSLTPPRPWPHAPHQPQTPPRSHPAPATTAWPVSPLTLAWQERRLPGSLREGLRCALKALLLVEAPRALCLWTREPQPSGVWEQTPRPYHARLQFVDACGELSGEGSRTPQLASYCEELGAEPIEVNLLGLRLHALAPYLLMDLLGLGSNLLDRSIPGLQGRQLRPRLLCTR</sequence>
<protein>
    <submittedName>
        <fullName evidence="2">Uncharacterized protein</fullName>
    </submittedName>
</protein>
<evidence type="ECO:0000256" key="1">
    <source>
        <dbReference type="SAM" id="MobiDB-lite"/>
    </source>
</evidence>
<dbReference type="Proteomes" id="UP001153076">
    <property type="component" value="Unassembled WGS sequence"/>
</dbReference>
<dbReference type="AlphaFoldDB" id="A0A9Q1QE10"/>
<organism evidence="2 3">
    <name type="scientific">Carnegiea gigantea</name>
    <dbReference type="NCBI Taxonomy" id="171969"/>
    <lineage>
        <taxon>Eukaryota</taxon>
        <taxon>Viridiplantae</taxon>
        <taxon>Streptophyta</taxon>
        <taxon>Embryophyta</taxon>
        <taxon>Tracheophyta</taxon>
        <taxon>Spermatophyta</taxon>
        <taxon>Magnoliopsida</taxon>
        <taxon>eudicotyledons</taxon>
        <taxon>Gunneridae</taxon>
        <taxon>Pentapetalae</taxon>
        <taxon>Caryophyllales</taxon>
        <taxon>Cactineae</taxon>
        <taxon>Cactaceae</taxon>
        <taxon>Cactoideae</taxon>
        <taxon>Echinocereeae</taxon>
        <taxon>Carnegiea</taxon>
    </lineage>
</organism>